<evidence type="ECO:0000313" key="3">
    <source>
        <dbReference type="EMBL" id="EJT74375.1"/>
    </source>
</evidence>
<dbReference type="InterPro" id="IPR000504">
    <property type="entry name" value="RRM_dom"/>
</dbReference>
<sequence length="296" mass="30858">MAKKNASDFEKIIHADRQRKQKEALAARIFNRDRRASAPPKAVTPIPGASLASRVGVKKYRVSSGPGVQPDLWVHDLYGASGPPAQGSLASRITVPGAAGAGKQGAKKQPQQQRRAAKLAFALTRDEAQAPAQRAANVTTRAANTTSNRGGGISIRGLAGPPVVMAQNFAPGTTAADIESAFTPYGGIVSRCRLLKTSPIIIAEIVFEDPNGAQRVIDQFNNQVADGRLLKVYHKAGPGPEVSAPSSAVNGNIIDGSHGFGVDEPMADAGPGGSKLYSDSLIQGKKGNRGWKGAGR</sequence>
<dbReference type="SUPFAM" id="SSF54928">
    <property type="entry name" value="RNA-binding domain, RBD"/>
    <property type="match status" value="1"/>
</dbReference>
<dbReference type="GO" id="GO:0003723">
    <property type="term" value="F:RNA binding"/>
    <property type="evidence" value="ECO:0007669"/>
    <property type="project" value="InterPro"/>
</dbReference>
<reference evidence="5" key="1">
    <citation type="submission" date="2010-07" db="EMBL/GenBank/DDBJ databases">
        <title>The genome sequence of Gaeumannomyces graminis var. tritici strain R3-111a-1.</title>
        <authorList>
            <consortium name="The Broad Institute Genome Sequencing Platform"/>
            <person name="Ma L.-J."/>
            <person name="Dead R."/>
            <person name="Young S."/>
            <person name="Zeng Q."/>
            <person name="Koehrsen M."/>
            <person name="Alvarado L."/>
            <person name="Berlin A."/>
            <person name="Chapman S.B."/>
            <person name="Chen Z."/>
            <person name="Freedman E."/>
            <person name="Gellesch M."/>
            <person name="Goldberg J."/>
            <person name="Griggs A."/>
            <person name="Gujja S."/>
            <person name="Heilman E.R."/>
            <person name="Heiman D."/>
            <person name="Hepburn T."/>
            <person name="Howarth C."/>
            <person name="Jen D."/>
            <person name="Larson L."/>
            <person name="Mehta T."/>
            <person name="Neiman D."/>
            <person name="Pearson M."/>
            <person name="Roberts A."/>
            <person name="Saif S."/>
            <person name="Shea T."/>
            <person name="Shenoy N."/>
            <person name="Sisk P."/>
            <person name="Stolte C."/>
            <person name="Sykes S."/>
            <person name="Walk T."/>
            <person name="White J."/>
            <person name="Yandava C."/>
            <person name="Haas B."/>
            <person name="Nusbaum C."/>
            <person name="Birren B."/>
        </authorList>
    </citation>
    <scope>NUCLEOTIDE SEQUENCE [LARGE SCALE GENOMIC DNA]</scope>
    <source>
        <strain evidence="5">R3-111a-1</strain>
    </source>
</reference>
<dbReference type="STRING" id="644352.J3P3Y1"/>
<reference evidence="4" key="4">
    <citation type="journal article" date="2015" name="G3 (Bethesda)">
        <title>Genome sequences of three phytopathogenic species of the Magnaporthaceae family of fungi.</title>
        <authorList>
            <person name="Okagaki L.H."/>
            <person name="Nunes C.C."/>
            <person name="Sailsbery J."/>
            <person name="Clay B."/>
            <person name="Brown D."/>
            <person name="John T."/>
            <person name="Oh Y."/>
            <person name="Young N."/>
            <person name="Fitzgerald M."/>
            <person name="Haas B.J."/>
            <person name="Zeng Q."/>
            <person name="Young S."/>
            <person name="Adiconis X."/>
            <person name="Fan L."/>
            <person name="Levin J.Z."/>
            <person name="Mitchell T.K."/>
            <person name="Okubara P.A."/>
            <person name="Farman M.L."/>
            <person name="Kohn L.M."/>
            <person name="Birren B."/>
            <person name="Ma L.-J."/>
            <person name="Dean R.A."/>
        </authorList>
    </citation>
    <scope>NUCLEOTIDE SEQUENCE</scope>
    <source>
        <strain evidence="4">R3-111a-1</strain>
    </source>
</reference>
<reference evidence="3" key="3">
    <citation type="submission" date="2010-09" db="EMBL/GenBank/DDBJ databases">
        <title>Annotation of Gaeumannomyces graminis var. tritici R3-111a-1.</title>
        <authorList>
            <consortium name="The Broad Institute Genome Sequencing Platform"/>
            <person name="Ma L.-J."/>
            <person name="Dead R."/>
            <person name="Young S.K."/>
            <person name="Zeng Q."/>
            <person name="Gargeya S."/>
            <person name="Fitzgerald M."/>
            <person name="Haas B."/>
            <person name="Abouelleil A."/>
            <person name="Alvarado L."/>
            <person name="Arachchi H.M."/>
            <person name="Berlin A."/>
            <person name="Brown A."/>
            <person name="Chapman S.B."/>
            <person name="Chen Z."/>
            <person name="Dunbar C."/>
            <person name="Freedman E."/>
            <person name="Gearin G."/>
            <person name="Gellesch M."/>
            <person name="Goldberg J."/>
            <person name="Griggs A."/>
            <person name="Gujja S."/>
            <person name="Heiman D."/>
            <person name="Howarth C."/>
            <person name="Larson L."/>
            <person name="Lui A."/>
            <person name="MacDonald P.J.P."/>
            <person name="Mehta T."/>
            <person name="Montmayeur A."/>
            <person name="Murphy C."/>
            <person name="Neiman D."/>
            <person name="Pearson M."/>
            <person name="Priest M."/>
            <person name="Roberts A."/>
            <person name="Saif S."/>
            <person name="Shea T."/>
            <person name="Shenoy N."/>
            <person name="Sisk P."/>
            <person name="Stolte C."/>
            <person name="Sykes S."/>
            <person name="Yandava C."/>
            <person name="Wortman J."/>
            <person name="Nusbaum C."/>
            <person name="Birren B."/>
        </authorList>
    </citation>
    <scope>NUCLEOTIDE SEQUENCE</scope>
    <source>
        <strain evidence="3">R3-111a-1</strain>
    </source>
</reference>
<dbReference type="SMART" id="SM00360">
    <property type="entry name" value="RRM"/>
    <property type="match status" value="1"/>
</dbReference>
<dbReference type="VEuPathDB" id="FungiDB:GGTG_08216"/>
<dbReference type="HOGENOM" id="CLU_058466_1_0_1"/>
<organism evidence="3">
    <name type="scientific">Gaeumannomyces tritici (strain R3-111a-1)</name>
    <name type="common">Wheat and barley take-all root rot fungus</name>
    <name type="synonym">Gaeumannomyces graminis var. tritici</name>
    <dbReference type="NCBI Taxonomy" id="644352"/>
    <lineage>
        <taxon>Eukaryota</taxon>
        <taxon>Fungi</taxon>
        <taxon>Dikarya</taxon>
        <taxon>Ascomycota</taxon>
        <taxon>Pezizomycotina</taxon>
        <taxon>Sordariomycetes</taxon>
        <taxon>Sordariomycetidae</taxon>
        <taxon>Magnaporthales</taxon>
        <taxon>Magnaporthaceae</taxon>
        <taxon>Gaeumannomyces</taxon>
    </lineage>
</organism>
<dbReference type="AlphaFoldDB" id="J3P3Y1"/>
<proteinExistence type="predicted"/>
<protein>
    <recommendedName>
        <fullName evidence="2">RRM domain-containing protein</fullName>
    </recommendedName>
</protein>
<dbReference type="EMBL" id="GL385398">
    <property type="protein sequence ID" value="EJT74375.1"/>
    <property type="molecule type" value="Genomic_DNA"/>
</dbReference>
<gene>
    <name evidence="4" type="primary">20348674</name>
    <name evidence="3" type="ORF">GGTG_08216</name>
</gene>
<dbReference type="RefSeq" id="XP_009224319.1">
    <property type="nucleotide sequence ID" value="XM_009226055.1"/>
</dbReference>
<evidence type="ECO:0000256" key="1">
    <source>
        <dbReference type="SAM" id="MobiDB-lite"/>
    </source>
</evidence>
<accession>J3P3Y1</accession>
<evidence type="ECO:0000259" key="2">
    <source>
        <dbReference type="SMART" id="SM00360"/>
    </source>
</evidence>
<keyword evidence="5" id="KW-1185">Reference proteome</keyword>
<dbReference type="Pfam" id="PF00076">
    <property type="entry name" value="RRM_1"/>
    <property type="match status" value="1"/>
</dbReference>
<dbReference type="Proteomes" id="UP000006039">
    <property type="component" value="Unassembled WGS sequence"/>
</dbReference>
<reference evidence="4" key="5">
    <citation type="submission" date="2018-04" db="UniProtKB">
        <authorList>
            <consortium name="EnsemblFungi"/>
        </authorList>
    </citation>
    <scope>IDENTIFICATION</scope>
    <source>
        <strain evidence="4">R3-111a-1</strain>
    </source>
</reference>
<dbReference type="InterPro" id="IPR035979">
    <property type="entry name" value="RBD_domain_sf"/>
</dbReference>
<dbReference type="GeneID" id="20348674"/>
<feature type="domain" description="RRM" evidence="2">
    <location>
        <begin position="163"/>
        <end position="233"/>
    </location>
</feature>
<evidence type="ECO:0000313" key="4">
    <source>
        <dbReference type="EnsemblFungi" id="EJT74375"/>
    </source>
</evidence>
<dbReference type="InterPro" id="IPR012677">
    <property type="entry name" value="Nucleotide-bd_a/b_plait_sf"/>
</dbReference>
<reference evidence="3" key="2">
    <citation type="submission" date="2010-07" db="EMBL/GenBank/DDBJ databases">
        <authorList>
            <consortium name="The Broad Institute Genome Sequencing Platform"/>
            <consortium name="Broad Institute Genome Sequencing Center for Infectious Disease"/>
            <person name="Ma L.-J."/>
            <person name="Dead R."/>
            <person name="Young S."/>
            <person name="Zeng Q."/>
            <person name="Koehrsen M."/>
            <person name="Alvarado L."/>
            <person name="Berlin A."/>
            <person name="Chapman S.B."/>
            <person name="Chen Z."/>
            <person name="Freedman E."/>
            <person name="Gellesch M."/>
            <person name="Goldberg J."/>
            <person name="Griggs A."/>
            <person name="Gujja S."/>
            <person name="Heilman E.R."/>
            <person name="Heiman D."/>
            <person name="Hepburn T."/>
            <person name="Howarth C."/>
            <person name="Jen D."/>
            <person name="Larson L."/>
            <person name="Mehta T."/>
            <person name="Neiman D."/>
            <person name="Pearson M."/>
            <person name="Roberts A."/>
            <person name="Saif S."/>
            <person name="Shea T."/>
            <person name="Shenoy N."/>
            <person name="Sisk P."/>
            <person name="Stolte C."/>
            <person name="Sykes S."/>
            <person name="Walk T."/>
            <person name="White J."/>
            <person name="Yandava C."/>
            <person name="Haas B."/>
            <person name="Nusbaum C."/>
            <person name="Birren B."/>
        </authorList>
    </citation>
    <scope>NUCLEOTIDE SEQUENCE</scope>
    <source>
        <strain evidence="3">R3-111a-1</strain>
    </source>
</reference>
<name>J3P3Y1_GAET3</name>
<dbReference type="EnsemblFungi" id="EJT74375">
    <property type="protein sequence ID" value="EJT74375"/>
    <property type="gene ID" value="GGTG_08216"/>
</dbReference>
<dbReference type="OrthoDB" id="5374349at2759"/>
<dbReference type="Gene3D" id="3.30.70.330">
    <property type="match status" value="1"/>
</dbReference>
<dbReference type="eggNOG" id="ENOG502SBWH">
    <property type="taxonomic scope" value="Eukaryota"/>
</dbReference>
<evidence type="ECO:0000313" key="5">
    <source>
        <dbReference type="Proteomes" id="UP000006039"/>
    </source>
</evidence>
<dbReference type="CDD" id="cd00590">
    <property type="entry name" value="RRM_SF"/>
    <property type="match status" value="1"/>
</dbReference>
<feature type="region of interest" description="Disordered" evidence="1">
    <location>
        <begin position="266"/>
        <end position="296"/>
    </location>
</feature>